<evidence type="ECO:0000256" key="2">
    <source>
        <dbReference type="ARBA" id="ARBA00007118"/>
    </source>
</evidence>
<gene>
    <name evidence="7" type="ORF">SDC9_204083</name>
</gene>
<dbReference type="PANTHER" id="PTHR43673">
    <property type="entry name" value="NAD(P)H NITROREDUCTASE YDGI-RELATED"/>
    <property type="match status" value="1"/>
</dbReference>
<evidence type="ECO:0000256" key="1">
    <source>
        <dbReference type="ARBA" id="ARBA00001917"/>
    </source>
</evidence>
<comment type="similarity">
    <text evidence="2">Belongs to the nitroreductase family.</text>
</comment>
<keyword evidence="4" id="KW-0288">FMN</keyword>
<evidence type="ECO:0000256" key="5">
    <source>
        <dbReference type="ARBA" id="ARBA00023002"/>
    </source>
</evidence>
<evidence type="ECO:0000259" key="6">
    <source>
        <dbReference type="Pfam" id="PF00881"/>
    </source>
</evidence>
<dbReference type="GO" id="GO:0016491">
    <property type="term" value="F:oxidoreductase activity"/>
    <property type="evidence" value="ECO:0007669"/>
    <property type="project" value="UniProtKB-KW"/>
</dbReference>
<dbReference type="InterPro" id="IPR000415">
    <property type="entry name" value="Nitroreductase-like"/>
</dbReference>
<feature type="domain" description="Nitroreductase" evidence="6">
    <location>
        <begin position="11"/>
        <end position="70"/>
    </location>
</feature>
<dbReference type="Gene3D" id="3.40.109.10">
    <property type="entry name" value="NADH Oxidase"/>
    <property type="match status" value="1"/>
</dbReference>
<name>A0A645IY80_9ZZZZ</name>
<dbReference type="InterPro" id="IPR029479">
    <property type="entry name" value="Nitroreductase"/>
</dbReference>
<dbReference type="Pfam" id="PF00881">
    <property type="entry name" value="Nitroreductase"/>
    <property type="match status" value="1"/>
</dbReference>
<organism evidence="7">
    <name type="scientific">bioreactor metagenome</name>
    <dbReference type="NCBI Taxonomy" id="1076179"/>
    <lineage>
        <taxon>unclassified sequences</taxon>
        <taxon>metagenomes</taxon>
        <taxon>ecological metagenomes</taxon>
    </lineage>
</organism>
<evidence type="ECO:0000256" key="4">
    <source>
        <dbReference type="ARBA" id="ARBA00022643"/>
    </source>
</evidence>
<evidence type="ECO:0000313" key="7">
    <source>
        <dbReference type="EMBL" id="MPN56395.1"/>
    </source>
</evidence>
<comment type="cofactor">
    <cofactor evidence="1">
        <name>FMN</name>
        <dbReference type="ChEBI" id="CHEBI:58210"/>
    </cofactor>
</comment>
<evidence type="ECO:0000256" key="3">
    <source>
        <dbReference type="ARBA" id="ARBA00022630"/>
    </source>
</evidence>
<reference evidence="7" key="1">
    <citation type="submission" date="2019-08" db="EMBL/GenBank/DDBJ databases">
        <authorList>
            <person name="Kucharzyk K."/>
            <person name="Murdoch R.W."/>
            <person name="Higgins S."/>
            <person name="Loffler F."/>
        </authorList>
    </citation>
    <scope>NUCLEOTIDE SEQUENCE</scope>
</reference>
<protein>
    <recommendedName>
        <fullName evidence="6">Nitroreductase domain-containing protein</fullName>
    </recommendedName>
</protein>
<proteinExistence type="inferred from homology"/>
<accession>A0A645IY80</accession>
<sequence length="90" mass="9438">MVFISTPNGDSAVDCGIAAQTLALAAESLGLGSVIVGLARLAFESNEREALEKALRFPEGNRFVISVAIGTPDDDKAPHALNRDKITLIS</sequence>
<dbReference type="SUPFAM" id="SSF55469">
    <property type="entry name" value="FMN-dependent nitroreductase-like"/>
    <property type="match status" value="1"/>
</dbReference>
<keyword evidence="5" id="KW-0560">Oxidoreductase</keyword>
<dbReference type="EMBL" id="VSSQ01126661">
    <property type="protein sequence ID" value="MPN56395.1"/>
    <property type="molecule type" value="Genomic_DNA"/>
</dbReference>
<dbReference type="PANTHER" id="PTHR43673:SF2">
    <property type="entry name" value="NITROREDUCTASE"/>
    <property type="match status" value="1"/>
</dbReference>
<keyword evidence="3" id="KW-0285">Flavoprotein</keyword>
<comment type="caution">
    <text evidence="7">The sequence shown here is derived from an EMBL/GenBank/DDBJ whole genome shotgun (WGS) entry which is preliminary data.</text>
</comment>
<dbReference type="AlphaFoldDB" id="A0A645IY80"/>